<dbReference type="Pfam" id="PF01757">
    <property type="entry name" value="Acyl_transf_3"/>
    <property type="match status" value="1"/>
</dbReference>
<dbReference type="InterPro" id="IPR043968">
    <property type="entry name" value="SGNH"/>
</dbReference>
<feature type="domain" description="Acyltransferase 3" evidence="2">
    <location>
        <begin position="5"/>
        <end position="338"/>
    </location>
</feature>
<feature type="domain" description="SGNH" evidence="3">
    <location>
        <begin position="455"/>
        <end position="686"/>
    </location>
</feature>
<feature type="transmembrane region" description="Helical" evidence="1">
    <location>
        <begin position="321"/>
        <end position="338"/>
    </location>
</feature>
<dbReference type="GO" id="GO:0009103">
    <property type="term" value="P:lipopolysaccharide biosynthetic process"/>
    <property type="evidence" value="ECO:0007669"/>
    <property type="project" value="TreeGrafter"/>
</dbReference>
<dbReference type="OrthoDB" id="572802at2"/>
<dbReference type="GO" id="GO:0016747">
    <property type="term" value="F:acyltransferase activity, transferring groups other than amino-acyl groups"/>
    <property type="evidence" value="ECO:0007669"/>
    <property type="project" value="InterPro"/>
</dbReference>
<feature type="transmembrane region" description="Helical" evidence="1">
    <location>
        <begin position="233"/>
        <end position="251"/>
    </location>
</feature>
<gene>
    <name evidence="4" type="ORF">DYY88_21080</name>
</gene>
<protein>
    <submittedName>
        <fullName evidence="4">Acyltransferase</fullName>
    </submittedName>
</protein>
<keyword evidence="1" id="KW-1133">Transmembrane helix</keyword>
<evidence type="ECO:0000259" key="3">
    <source>
        <dbReference type="Pfam" id="PF19040"/>
    </source>
</evidence>
<accession>A0A4Q7E261</accession>
<keyword evidence="4" id="KW-0012">Acyltransferase</keyword>
<feature type="transmembrane region" description="Helical" evidence="1">
    <location>
        <begin position="7"/>
        <end position="25"/>
    </location>
</feature>
<feature type="transmembrane region" description="Helical" evidence="1">
    <location>
        <begin position="358"/>
        <end position="380"/>
    </location>
</feature>
<keyword evidence="4" id="KW-0808">Transferase</keyword>
<feature type="transmembrane region" description="Helical" evidence="1">
    <location>
        <begin position="194"/>
        <end position="212"/>
    </location>
</feature>
<evidence type="ECO:0000259" key="2">
    <source>
        <dbReference type="Pfam" id="PF01757"/>
    </source>
</evidence>
<reference evidence="4 5" key="1">
    <citation type="submission" date="2018-11" db="EMBL/GenBank/DDBJ databases">
        <title>Whole genome sequencing of an environmental sample.</title>
        <authorList>
            <person name="Sarangi A.N."/>
            <person name="Singh D."/>
            <person name="Tripathy S."/>
        </authorList>
    </citation>
    <scope>NUCLEOTIDE SEQUENCE [LARGE SCALE GENOMIC DNA]</scope>
    <source>
        <strain evidence="4 5">Lakshadweep</strain>
    </source>
</reference>
<evidence type="ECO:0000313" key="5">
    <source>
        <dbReference type="Proteomes" id="UP000292459"/>
    </source>
</evidence>
<dbReference type="EMBL" id="QVFV01000008">
    <property type="protein sequence ID" value="RZM75429.1"/>
    <property type="molecule type" value="Genomic_DNA"/>
</dbReference>
<feature type="transmembrane region" description="Helical" evidence="1">
    <location>
        <begin position="161"/>
        <end position="182"/>
    </location>
</feature>
<dbReference type="PANTHER" id="PTHR23028:SF53">
    <property type="entry name" value="ACYL_TRANSF_3 DOMAIN-CONTAINING PROTEIN"/>
    <property type="match status" value="1"/>
</dbReference>
<keyword evidence="5" id="KW-1185">Reference proteome</keyword>
<dbReference type="Pfam" id="PF19040">
    <property type="entry name" value="SGNH"/>
    <property type="match status" value="1"/>
</dbReference>
<feature type="transmembrane region" description="Helical" evidence="1">
    <location>
        <begin position="132"/>
        <end position="154"/>
    </location>
</feature>
<dbReference type="InterPro" id="IPR002656">
    <property type="entry name" value="Acyl_transf_3_dom"/>
</dbReference>
<proteinExistence type="predicted"/>
<keyword evidence="1" id="KW-0472">Membrane</keyword>
<feature type="transmembrane region" description="Helical" evidence="1">
    <location>
        <begin position="288"/>
        <end position="309"/>
    </location>
</feature>
<organism evidence="4 5">
    <name type="scientific">Leptolyngbya iicbica LK</name>
    <dbReference type="NCBI Taxonomy" id="2294035"/>
    <lineage>
        <taxon>Bacteria</taxon>
        <taxon>Bacillati</taxon>
        <taxon>Cyanobacteriota</taxon>
        <taxon>Cyanophyceae</taxon>
        <taxon>Leptolyngbyales</taxon>
        <taxon>Leptolyngbyaceae</taxon>
        <taxon>Leptolyngbya group</taxon>
        <taxon>Leptolyngbya</taxon>
        <taxon>Leptolyngbya iicbica</taxon>
    </lineage>
</organism>
<feature type="transmembrane region" description="Helical" evidence="1">
    <location>
        <begin position="257"/>
        <end position="276"/>
    </location>
</feature>
<dbReference type="GO" id="GO:0016020">
    <property type="term" value="C:membrane"/>
    <property type="evidence" value="ECO:0007669"/>
    <property type="project" value="TreeGrafter"/>
</dbReference>
<feature type="transmembrane region" description="Helical" evidence="1">
    <location>
        <begin position="72"/>
        <end position="91"/>
    </location>
</feature>
<feature type="transmembrane region" description="Helical" evidence="1">
    <location>
        <begin position="31"/>
        <end position="51"/>
    </location>
</feature>
<dbReference type="PANTHER" id="PTHR23028">
    <property type="entry name" value="ACETYLTRANSFERASE"/>
    <property type="match status" value="1"/>
</dbReference>
<sequence>MQYRAEIDGLRAIAVVAVILFHAGVKTFQGGFVGVDIFFVISGYLIALTILTDLQRQRFSLLGFYERRARRILPALFLVILVCVSLAWFWLQPADMQSFSHSLIATPYFVSNILYWSEAGYWDTASELKPLLHTWTLAIEGQFYLTFPLLLLLMWRWCRRWLLPLTILVGILSFMIAQWGAYTFPTANFYLLPSRLWELALGAAIGIALLNHKPSSYPLFSYQKTNAALVRELSGILGFILIIASLLTLNGNLPFPSAFALFPTVGTGLILAFSSSQTLAGRFLSHPLLVNIGLLSYGAYLWHHPLFVFARHRSLTQPAPIIIWILAIASFGFAYLTWQYVEKPFRNHREVNRKAFFLFWLIGSLVFVEIGILGHLTAGFSDRAAARTFHQDTITPIISTPIARQVRQNSVARLLHDNAILQIPLDSADSAFQAQQANAQVFGLGSVCDGAAITAPECRTDDNPEILLWGDSFAMQLAPGILASNPEVKLIQMTKSVCGPFFDVAPIAEPNYPKRWAEGCLAFNQQVREWLQQEQNSVKYAVLSSPFSQYLLSENKVLLRNGEVKTASPTLALQQFQTTLRELQRLGIEPIVVSPPPTNDLDLGRCITRAEWLGLSQKNCNFLEAEMSDKRVQAYQFLDELAGQFRILRLESLLCQNGICQAYAGDVPLYRDARHLSAEGAALLGQKHDFYQVILSP</sequence>
<evidence type="ECO:0000313" key="4">
    <source>
        <dbReference type="EMBL" id="RZM75429.1"/>
    </source>
</evidence>
<keyword evidence="1" id="KW-0812">Transmembrane</keyword>
<comment type="caution">
    <text evidence="4">The sequence shown here is derived from an EMBL/GenBank/DDBJ whole genome shotgun (WGS) entry which is preliminary data.</text>
</comment>
<evidence type="ECO:0000256" key="1">
    <source>
        <dbReference type="SAM" id="Phobius"/>
    </source>
</evidence>
<name>A0A4Q7E261_9CYAN</name>
<dbReference type="InterPro" id="IPR050879">
    <property type="entry name" value="Acyltransferase_3"/>
</dbReference>
<dbReference type="RefSeq" id="WP_052288324.1">
    <property type="nucleotide sequence ID" value="NZ_QVFV01000008.1"/>
</dbReference>
<dbReference type="Proteomes" id="UP000292459">
    <property type="component" value="Unassembled WGS sequence"/>
</dbReference>
<dbReference type="AlphaFoldDB" id="A0A4Q7E261"/>